<keyword evidence="3" id="KW-1185">Reference proteome</keyword>
<dbReference type="PROSITE" id="PS51421">
    <property type="entry name" value="RAS"/>
    <property type="match status" value="1"/>
</dbReference>
<accession>A2FV17</accession>
<dbReference type="SMART" id="SM00175">
    <property type="entry name" value="RAB"/>
    <property type="match status" value="1"/>
</dbReference>
<dbReference type="RefSeq" id="XP_001304177.1">
    <property type="nucleotide sequence ID" value="XM_001304176.1"/>
</dbReference>
<dbReference type="EMBL" id="DS114048">
    <property type="protein sequence ID" value="EAX91247.1"/>
    <property type="molecule type" value="Genomic_DNA"/>
</dbReference>
<dbReference type="SUPFAM" id="SSF52540">
    <property type="entry name" value="P-loop containing nucleoside triphosphate hydrolases"/>
    <property type="match status" value="1"/>
</dbReference>
<protein>
    <submittedName>
        <fullName evidence="2">Small GTP-binding protein, putative</fullName>
    </submittedName>
</protein>
<dbReference type="GO" id="GO:0012505">
    <property type="term" value="C:endomembrane system"/>
    <property type="evidence" value="ECO:0000318"/>
    <property type="project" value="GO_Central"/>
</dbReference>
<dbReference type="InParanoid" id="A2FV17"/>
<evidence type="ECO:0000313" key="2">
    <source>
        <dbReference type="EMBL" id="EAX91247.1"/>
    </source>
</evidence>
<dbReference type="Gene3D" id="3.40.50.300">
    <property type="entry name" value="P-loop containing nucleotide triphosphate hydrolases"/>
    <property type="match status" value="1"/>
</dbReference>
<evidence type="ECO:0000256" key="1">
    <source>
        <dbReference type="ARBA" id="ARBA00022741"/>
    </source>
</evidence>
<proteinExistence type="predicted"/>
<reference evidence="2" key="2">
    <citation type="journal article" date="2007" name="Science">
        <title>Draft genome sequence of the sexually transmitted pathogen Trichomonas vaginalis.</title>
        <authorList>
            <person name="Carlton J.M."/>
            <person name="Hirt R.P."/>
            <person name="Silva J.C."/>
            <person name="Delcher A.L."/>
            <person name="Schatz M."/>
            <person name="Zhao Q."/>
            <person name="Wortman J.R."/>
            <person name="Bidwell S.L."/>
            <person name="Alsmark U.C.M."/>
            <person name="Besteiro S."/>
            <person name="Sicheritz-Ponten T."/>
            <person name="Noel C.J."/>
            <person name="Dacks J.B."/>
            <person name="Foster P.G."/>
            <person name="Simillion C."/>
            <person name="Van de Peer Y."/>
            <person name="Miranda-Saavedra D."/>
            <person name="Barton G.J."/>
            <person name="Westrop G.D."/>
            <person name="Mueller S."/>
            <person name="Dessi D."/>
            <person name="Fiori P.L."/>
            <person name="Ren Q."/>
            <person name="Paulsen I."/>
            <person name="Zhang H."/>
            <person name="Bastida-Corcuera F.D."/>
            <person name="Simoes-Barbosa A."/>
            <person name="Brown M.T."/>
            <person name="Hayes R.D."/>
            <person name="Mukherjee M."/>
            <person name="Okumura C.Y."/>
            <person name="Schneider R."/>
            <person name="Smith A.J."/>
            <person name="Vanacova S."/>
            <person name="Villalvazo M."/>
            <person name="Haas B.J."/>
            <person name="Pertea M."/>
            <person name="Feldblyum T.V."/>
            <person name="Utterback T.R."/>
            <person name="Shu C.L."/>
            <person name="Osoegawa K."/>
            <person name="de Jong P.J."/>
            <person name="Hrdy I."/>
            <person name="Horvathova L."/>
            <person name="Zubacova Z."/>
            <person name="Dolezal P."/>
            <person name="Malik S.B."/>
            <person name="Logsdon J.M. Jr."/>
            <person name="Henze K."/>
            <person name="Gupta A."/>
            <person name="Wang C.C."/>
            <person name="Dunne R.L."/>
            <person name="Upcroft J.A."/>
            <person name="Upcroft P."/>
            <person name="White O."/>
            <person name="Salzberg S.L."/>
            <person name="Tang P."/>
            <person name="Chiu C.-H."/>
            <person name="Lee Y.-S."/>
            <person name="Embley T.M."/>
            <person name="Coombs G.H."/>
            <person name="Mottram J.C."/>
            <person name="Tachezy J."/>
            <person name="Fraser-Liggett C.M."/>
            <person name="Johnson P.J."/>
        </authorList>
    </citation>
    <scope>NUCLEOTIDE SEQUENCE [LARGE SCALE GENOMIC DNA]</scope>
    <source>
        <strain evidence="2">G3</strain>
    </source>
</reference>
<dbReference type="PROSITE" id="PS51419">
    <property type="entry name" value="RAB"/>
    <property type="match status" value="1"/>
</dbReference>
<dbReference type="SMART" id="SM00176">
    <property type="entry name" value="RAN"/>
    <property type="match status" value="1"/>
</dbReference>
<dbReference type="OMA" id="IPYWISE"/>
<dbReference type="InterPro" id="IPR005225">
    <property type="entry name" value="Small_GTP-bd"/>
</dbReference>
<dbReference type="KEGG" id="tva:4748940"/>
<dbReference type="PANTHER" id="PTHR47978">
    <property type="match status" value="1"/>
</dbReference>
<dbReference type="PRINTS" id="PR00449">
    <property type="entry name" value="RASTRNSFRMNG"/>
</dbReference>
<dbReference type="FunFam" id="3.40.50.300:FF:001329">
    <property type="entry name" value="Small GTP-binding protein, putative"/>
    <property type="match status" value="1"/>
</dbReference>
<name>A2FV17_TRIV3</name>
<dbReference type="GO" id="GO:0003924">
    <property type="term" value="F:GTPase activity"/>
    <property type="evidence" value="ECO:0000318"/>
    <property type="project" value="GO_Central"/>
</dbReference>
<keyword evidence="1" id="KW-0547">Nucleotide-binding</keyword>
<dbReference type="InterPro" id="IPR027417">
    <property type="entry name" value="P-loop_NTPase"/>
</dbReference>
<gene>
    <name evidence="2" type="ORF">TVAG_162690</name>
</gene>
<dbReference type="Pfam" id="PF00071">
    <property type="entry name" value="Ras"/>
    <property type="match status" value="1"/>
</dbReference>
<dbReference type="SMART" id="SM00174">
    <property type="entry name" value="RHO"/>
    <property type="match status" value="1"/>
</dbReference>
<dbReference type="GO" id="GO:0006886">
    <property type="term" value="P:intracellular protein transport"/>
    <property type="evidence" value="ECO:0000318"/>
    <property type="project" value="GO_Central"/>
</dbReference>
<dbReference type="CDD" id="cd00154">
    <property type="entry name" value="Rab"/>
    <property type="match status" value="1"/>
</dbReference>
<reference evidence="2" key="1">
    <citation type="submission" date="2006-10" db="EMBL/GenBank/DDBJ databases">
        <authorList>
            <person name="Amadeo P."/>
            <person name="Zhao Q."/>
            <person name="Wortman J."/>
            <person name="Fraser-Liggett C."/>
            <person name="Carlton J."/>
        </authorList>
    </citation>
    <scope>NUCLEOTIDE SEQUENCE</scope>
    <source>
        <strain evidence="2">G3</strain>
    </source>
</reference>
<dbReference type="GO" id="GO:0005525">
    <property type="term" value="F:GTP binding"/>
    <property type="evidence" value="ECO:0007669"/>
    <property type="project" value="InterPro"/>
</dbReference>
<sequence length="196" mass="22354">MISAKEFHDQCKVVLLGAANSGKTTTLRQLIDGEFLESSPTLGTNLSIYECRVKNEKIKLNIWDTAGQETYRKLAKIYYRDCNVALVFFDVTSKESYQDVKYWISELDSCGPPYYETIIVANKVDQEREVTSDQGSELARRSKACYMEISAKTGQNVKNLFNLVASKFYQIKDDLTKNRRLSYVSECSPNRKSSCC</sequence>
<dbReference type="VEuPathDB" id="TrichDB:TVAG_162690"/>
<dbReference type="InterPro" id="IPR001806">
    <property type="entry name" value="Small_GTPase"/>
</dbReference>
<dbReference type="PROSITE" id="PS51420">
    <property type="entry name" value="RHO"/>
    <property type="match status" value="1"/>
</dbReference>
<dbReference type="GO" id="GO:0005769">
    <property type="term" value="C:early endosome"/>
    <property type="evidence" value="ECO:0000318"/>
    <property type="project" value="GO_Central"/>
</dbReference>
<dbReference type="VEuPathDB" id="TrichDB:TVAGG3_0698710"/>
<evidence type="ECO:0000313" key="3">
    <source>
        <dbReference type="Proteomes" id="UP000001542"/>
    </source>
</evidence>
<dbReference type="SMR" id="A2FV17"/>
<dbReference type="SMART" id="SM00173">
    <property type="entry name" value="RAS"/>
    <property type="match status" value="1"/>
</dbReference>
<dbReference type="NCBIfam" id="TIGR00231">
    <property type="entry name" value="small_GTP"/>
    <property type="match status" value="1"/>
</dbReference>
<dbReference type="STRING" id="5722.A2FV17"/>
<organism evidence="2 3">
    <name type="scientific">Trichomonas vaginalis (strain ATCC PRA-98 / G3)</name>
    <dbReference type="NCBI Taxonomy" id="412133"/>
    <lineage>
        <taxon>Eukaryota</taxon>
        <taxon>Metamonada</taxon>
        <taxon>Parabasalia</taxon>
        <taxon>Trichomonadida</taxon>
        <taxon>Trichomonadidae</taxon>
        <taxon>Trichomonas</taxon>
    </lineage>
</organism>
<dbReference type="Proteomes" id="UP000001542">
    <property type="component" value="Unassembled WGS sequence"/>
</dbReference>
<dbReference type="AlphaFoldDB" id="A2FV17"/>
<dbReference type="eggNOG" id="KOG0092">
    <property type="taxonomic scope" value="Eukaryota"/>
</dbReference>